<name>A0A2P2PXE5_RHIMU</name>
<sequence length="13" mass="1524">MKRKMKALPHGNL</sequence>
<reference evidence="1" key="1">
    <citation type="submission" date="2018-02" db="EMBL/GenBank/DDBJ databases">
        <title>Rhizophora mucronata_Transcriptome.</title>
        <authorList>
            <person name="Meera S.P."/>
            <person name="Sreeshan A."/>
            <person name="Augustine A."/>
        </authorList>
    </citation>
    <scope>NUCLEOTIDE SEQUENCE</scope>
    <source>
        <tissue evidence="1">Leaf</tissue>
    </source>
</reference>
<proteinExistence type="predicted"/>
<dbReference type="EMBL" id="GGEC01078930">
    <property type="protein sequence ID" value="MBX59414.1"/>
    <property type="molecule type" value="Transcribed_RNA"/>
</dbReference>
<protein>
    <submittedName>
        <fullName evidence="1">Uncharacterized protein</fullName>
    </submittedName>
</protein>
<evidence type="ECO:0000313" key="1">
    <source>
        <dbReference type="EMBL" id="MBX59414.1"/>
    </source>
</evidence>
<organism evidence="1">
    <name type="scientific">Rhizophora mucronata</name>
    <name type="common">Asiatic mangrove</name>
    <dbReference type="NCBI Taxonomy" id="61149"/>
    <lineage>
        <taxon>Eukaryota</taxon>
        <taxon>Viridiplantae</taxon>
        <taxon>Streptophyta</taxon>
        <taxon>Embryophyta</taxon>
        <taxon>Tracheophyta</taxon>
        <taxon>Spermatophyta</taxon>
        <taxon>Magnoliopsida</taxon>
        <taxon>eudicotyledons</taxon>
        <taxon>Gunneridae</taxon>
        <taxon>Pentapetalae</taxon>
        <taxon>rosids</taxon>
        <taxon>fabids</taxon>
        <taxon>Malpighiales</taxon>
        <taxon>Rhizophoraceae</taxon>
        <taxon>Rhizophora</taxon>
    </lineage>
</organism>
<accession>A0A2P2PXE5</accession>